<feature type="signal peptide" evidence="2">
    <location>
        <begin position="1"/>
        <end position="33"/>
    </location>
</feature>
<evidence type="ECO:0000256" key="2">
    <source>
        <dbReference type="SAM" id="SignalP"/>
    </source>
</evidence>
<evidence type="ECO:0000256" key="1">
    <source>
        <dbReference type="SAM" id="MobiDB-lite"/>
    </source>
</evidence>
<feature type="compositionally biased region" description="Polar residues" evidence="1">
    <location>
        <begin position="175"/>
        <end position="189"/>
    </location>
</feature>
<accession>A0A9D3LHA6</accession>
<dbReference type="EMBL" id="JAFIRN010000019">
    <property type="protein sequence ID" value="KAG5830612.1"/>
    <property type="molecule type" value="Genomic_DNA"/>
</dbReference>
<evidence type="ECO:0000313" key="4">
    <source>
        <dbReference type="Proteomes" id="UP001044222"/>
    </source>
</evidence>
<feature type="compositionally biased region" description="Basic and acidic residues" evidence="1">
    <location>
        <begin position="114"/>
        <end position="124"/>
    </location>
</feature>
<feature type="compositionally biased region" description="Polar residues" evidence="1">
    <location>
        <begin position="51"/>
        <end position="67"/>
    </location>
</feature>
<reference evidence="3" key="1">
    <citation type="submission" date="2021-01" db="EMBL/GenBank/DDBJ databases">
        <title>A chromosome-scale assembly of European eel, Anguilla anguilla.</title>
        <authorList>
            <person name="Henkel C."/>
            <person name="Jong-Raadsen S.A."/>
            <person name="Dufour S."/>
            <person name="Weltzien F.-A."/>
            <person name="Palstra A.P."/>
            <person name="Pelster B."/>
            <person name="Spaink H.P."/>
            <person name="Van Den Thillart G.E."/>
            <person name="Jansen H."/>
            <person name="Zahm M."/>
            <person name="Klopp C."/>
            <person name="Cedric C."/>
            <person name="Louis A."/>
            <person name="Berthelot C."/>
            <person name="Parey E."/>
            <person name="Roest Crollius H."/>
            <person name="Montfort J."/>
            <person name="Robinson-Rechavi M."/>
            <person name="Bucao C."/>
            <person name="Bouchez O."/>
            <person name="Gislard M."/>
            <person name="Lluch J."/>
            <person name="Milhes M."/>
            <person name="Lampietro C."/>
            <person name="Lopez Roques C."/>
            <person name="Donnadieu C."/>
            <person name="Braasch I."/>
            <person name="Desvignes T."/>
            <person name="Postlethwait J."/>
            <person name="Bobe J."/>
            <person name="Guiguen Y."/>
            <person name="Dirks R."/>
        </authorList>
    </citation>
    <scope>NUCLEOTIDE SEQUENCE</scope>
    <source>
        <strain evidence="3">Tag_6206</strain>
        <tissue evidence="3">Liver</tissue>
    </source>
</reference>
<dbReference type="Proteomes" id="UP001044222">
    <property type="component" value="Chromosome 19"/>
</dbReference>
<feature type="region of interest" description="Disordered" evidence="1">
    <location>
        <begin position="49"/>
        <end position="83"/>
    </location>
</feature>
<name>A0A9D3LHA6_ANGAN</name>
<evidence type="ECO:0000313" key="3">
    <source>
        <dbReference type="EMBL" id="KAG5830612.1"/>
    </source>
</evidence>
<keyword evidence="4" id="KW-1185">Reference proteome</keyword>
<protein>
    <submittedName>
        <fullName evidence="3">Uncharacterized protein</fullName>
    </submittedName>
</protein>
<feature type="region of interest" description="Disordered" evidence="1">
    <location>
        <begin position="97"/>
        <end position="225"/>
    </location>
</feature>
<proteinExistence type="predicted"/>
<dbReference type="AlphaFoldDB" id="A0A9D3LHA6"/>
<gene>
    <name evidence="3" type="ORF">ANANG_G00312530</name>
</gene>
<feature type="compositionally biased region" description="Basic and acidic residues" evidence="1">
    <location>
        <begin position="153"/>
        <end position="162"/>
    </location>
</feature>
<sequence>MVVLNAAAAGPKASSSFPALLLAALLGLGPVHPSLIPLTSSDTDRVHLETASDSQVRRTTSNRNGLSSAFDRDGSPFLHRPTLSRRGGLQLSLEGAEVPDVSGQGPPAPSLFPPKRDGTPSERQQRKRRRRNQEVDSSDPLCLHGQRGRCSHSQKEEQKEEQTQEQTQEPETEQSHAISKETITSTSDDPFNVVQPPEGPGSPRSVGTDKALTKKRTAAGEEEQA</sequence>
<organism evidence="3 4">
    <name type="scientific">Anguilla anguilla</name>
    <name type="common">European freshwater eel</name>
    <name type="synonym">Muraena anguilla</name>
    <dbReference type="NCBI Taxonomy" id="7936"/>
    <lineage>
        <taxon>Eukaryota</taxon>
        <taxon>Metazoa</taxon>
        <taxon>Chordata</taxon>
        <taxon>Craniata</taxon>
        <taxon>Vertebrata</taxon>
        <taxon>Euteleostomi</taxon>
        <taxon>Actinopterygii</taxon>
        <taxon>Neopterygii</taxon>
        <taxon>Teleostei</taxon>
        <taxon>Anguilliformes</taxon>
        <taxon>Anguillidae</taxon>
        <taxon>Anguilla</taxon>
    </lineage>
</organism>
<feature type="chain" id="PRO_5038563114" evidence="2">
    <location>
        <begin position="34"/>
        <end position="225"/>
    </location>
</feature>
<comment type="caution">
    <text evidence="3">The sequence shown here is derived from an EMBL/GenBank/DDBJ whole genome shotgun (WGS) entry which is preliminary data.</text>
</comment>
<keyword evidence="2" id="KW-0732">Signal</keyword>